<dbReference type="OrthoDB" id="1542002at2759"/>
<evidence type="ECO:0000313" key="2">
    <source>
        <dbReference type="Proteomes" id="UP001141552"/>
    </source>
</evidence>
<comment type="caution">
    <text evidence="1">The sequence shown here is derived from an EMBL/GenBank/DDBJ whole genome shotgun (WGS) entry which is preliminary data.</text>
</comment>
<keyword evidence="2" id="KW-1185">Reference proteome</keyword>
<organism evidence="1 2">
    <name type="scientific">Turnera subulata</name>
    <dbReference type="NCBI Taxonomy" id="218843"/>
    <lineage>
        <taxon>Eukaryota</taxon>
        <taxon>Viridiplantae</taxon>
        <taxon>Streptophyta</taxon>
        <taxon>Embryophyta</taxon>
        <taxon>Tracheophyta</taxon>
        <taxon>Spermatophyta</taxon>
        <taxon>Magnoliopsida</taxon>
        <taxon>eudicotyledons</taxon>
        <taxon>Gunneridae</taxon>
        <taxon>Pentapetalae</taxon>
        <taxon>rosids</taxon>
        <taxon>fabids</taxon>
        <taxon>Malpighiales</taxon>
        <taxon>Passifloraceae</taxon>
        <taxon>Turnera</taxon>
    </lineage>
</organism>
<dbReference type="EMBL" id="JAKUCV010005415">
    <property type="protein sequence ID" value="KAJ4831281.1"/>
    <property type="molecule type" value="Genomic_DNA"/>
</dbReference>
<gene>
    <name evidence="1" type="ORF">Tsubulata_048704</name>
</gene>
<evidence type="ECO:0000313" key="1">
    <source>
        <dbReference type="EMBL" id="KAJ4831281.1"/>
    </source>
</evidence>
<reference evidence="1" key="2">
    <citation type="journal article" date="2023" name="Plants (Basel)">
        <title>Annotation of the Turnera subulata (Passifloraceae) Draft Genome Reveals the S-Locus Evolved after the Divergence of Turneroideae from Passifloroideae in a Stepwise Manner.</title>
        <authorList>
            <person name="Henning P.M."/>
            <person name="Roalson E.H."/>
            <person name="Mir W."/>
            <person name="McCubbin A.G."/>
            <person name="Shore J.S."/>
        </authorList>
    </citation>
    <scope>NUCLEOTIDE SEQUENCE</scope>
    <source>
        <strain evidence="1">F60SS</strain>
    </source>
</reference>
<dbReference type="Proteomes" id="UP001141552">
    <property type="component" value="Unassembled WGS sequence"/>
</dbReference>
<reference evidence="1" key="1">
    <citation type="submission" date="2022-02" db="EMBL/GenBank/DDBJ databases">
        <authorList>
            <person name="Henning P.M."/>
            <person name="McCubbin A.G."/>
            <person name="Shore J.S."/>
        </authorList>
    </citation>
    <scope>NUCLEOTIDE SEQUENCE</scope>
    <source>
        <strain evidence="1">F60SS</strain>
        <tissue evidence="1">Leaves</tissue>
    </source>
</reference>
<name>A0A9Q0FGX6_9ROSI</name>
<proteinExistence type="predicted"/>
<protein>
    <submittedName>
        <fullName evidence="1">Uncharacterized protein</fullName>
    </submittedName>
</protein>
<sequence length="61" mass="6998">MIVKALGPHEYYDSDDEYDPVRVPLVRDAMHPTYVVGNPVIGSRNDTWGIRINDKANQRNK</sequence>
<dbReference type="AlphaFoldDB" id="A0A9Q0FGX6"/>
<accession>A0A9Q0FGX6</accession>